<dbReference type="Proteomes" id="UP000694864">
    <property type="component" value="Chromosome 20"/>
</dbReference>
<dbReference type="InterPro" id="IPR050600">
    <property type="entry name" value="SETD3_SETD6_MTase"/>
</dbReference>
<organism evidence="6 7">
    <name type="scientific">Camelina sativa</name>
    <name type="common">False flax</name>
    <name type="synonym">Myagrum sativum</name>
    <dbReference type="NCBI Taxonomy" id="90675"/>
    <lineage>
        <taxon>Eukaryota</taxon>
        <taxon>Viridiplantae</taxon>
        <taxon>Streptophyta</taxon>
        <taxon>Embryophyta</taxon>
        <taxon>Tracheophyta</taxon>
        <taxon>Spermatophyta</taxon>
        <taxon>Magnoliopsida</taxon>
        <taxon>eudicotyledons</taxon>
        <taxon>Gunneridae</taxon>
        <taxon>Pentapetalae</taxon>
        <taxon>rosids</taxon>
        <taxon>malvids</taxon>
        <taxon>Brassicales</taxon>
        <taxon>Brassicaceae</taxon>
        <taxon>Camelineae</taxon>
        <taxon>Camelina</taxon>
    </lineage>
</organism>
<keyword evidence="6" id="KW-1185">Reference proteome</keyword>
<feature type="domain" description="SET" evidence="5">
    <location>
        <begin position="60"/>
        <end position="324"/>
    </location>
</feature>
<evidence type="ECO:0000313" key="7">
    <source>
        <dbReference type="RefSeq" id="XP_010492669.1"/>
    </source>
</evidence>
<protein>
    <submittedName>
        <fullName evidence="7">Protein SET DOMAIN GROUP 40 isoform X1</fullName>
    </submittedName>
</protein>
<dbReference type="PANTHER" id="PTHR13271">
    <property type="entry name" value="UNCHARACTERIZED PUTATIVE METHYLTRANSFERASE"/>
    <property type="match status" value="1"/>
</dbReference>
<dbReference type="SUPFAM" id="SSF82199">
    <property type="entry name" value="SET domain"/>
    <property type="match status" value="1"/>
</dbReference>
<keyword evidence="1" id="KW-0489">Methyltransferase</keyword>
<dbReference type="GeneID" id="104770018"/>
<evidence type="ECO:0000256" key="2">
    <source>
        <dbReference type="ARBA" id="ARBA00022679"/>
    </source>
</evidence>
<evidence type="ECO:0000313" key="6">
    <source>
        <dbReference type="Proteomes" id="UP000694864"/>
    </source>
</evidence>
<dbReference type="PANTHER" id="PTHR13271:SF91">
    <property type="entry name" value="PROTEIN SET DOMAIN GROUP 40"/>
    <property type="match status" value="1"/>
</dbReference>
<accession>A0ABM0XY35</accession>
<feature type="compositionally biased region" description="Polar residues" evidence="4">
    <location>
        <begin position="260"/>
        <end position="275"/>
    </location>
</feature>
<dbReference type="RefSeq" id="XP_010492669.1">
    <property type="nucleotide sequence ID" value="XM_010494367.1"/>
</dbReference>
<name>A0ABM0XY35_CAMSA</name>
<keyword evidence="2" id="KW-0808">Transferase</keyword>
<dbReference type="InterPro" id="IPR036464">
    <property type="entry name" value="Rubisco_LSMT_subst-bd_sf"/>
</dbReference>
<sequence>MGSMELEHQTMETFLRWAADIGISDSIDSSRFRDSCLGHSLSVADFPLAGGCVETKSIGVSLKIFKICLLIAWIDGIRRGLGAARELKKGELVLKVPRNALMTTESMVAKDQKLSDAVHLHRSLSSTQILSVCLLYEMSKGKKSFWYPYLVHLPRDYDLLATFGEFEKQALQVEDAVWVTEKATAKCQSEWKEAVTLMKELDLKPKFQSFQAWLWASATISSRTLHIPWDSAGCLCPVGDLFNYDAPGDDSNYSEGPESAIQTSSPQPISTANECRNNEEEAGPVVETQSERLTDGGFEEDANAYCLYARRNYQLGEQVLLCYGTYTNLELLEHYGFMLEENSNDRVFIPLETSLYSLASSWPKDSLYIHQDGKPSFALVSTLRLWLIPQSQRDKSVMRLVYAGSQISAKNEILVMKWMSEICGSVLRDLPTSVSEDTLLLHNIDKLQDPELPLEQKETEAFGSEMRAFLDVNRLWDVIGFSGKDVEFSRRTNRMMSKWRLSVQWRLSYKRALADCISYCNEKMNNLLRTRDRIRDL</sequence>
<dbReference type="CDD" id="cd10527">
    <property type="entry name" value="SET_LSMT"/>
    <property type="match status" value="1"/>
</dbReference>
<evidence type="ECO:0000256" key="4">
    <source>
        <dbReference type="SAM" id="MobiDB-lite"/>
    </source>
</evidence>
<feature type="region of interest" description="Disordered" evidence="4">
    <location>
        <begin position="247"/>
        <end position="291"/>
    </location>
</feature>
<gene>
    <name evidence="7" type="primary">LOC104770018</name>
</gene>
<dbReference type="PROSITE" id="PS50280">
    <property type="entry name" value="SET"/>
    <property type="match status" value="1"/>
</dbReference>
<proteinExistence type="predicted"/>
<dbReference type="InterPro" id="IPR046341">
    <property type="entry name" value="SET_dom_sf"/>
</dbReference>
<dbReference type="InterPro" id="IPR001214">
    <property type="entry name" value="SET_dom"/>
</dbReference>
<evidence type="ECO:0000256" key="1">
    <source>
        <dbReference type="ARBA" id="ARBA00022603"/>
    </source>
</evidence>
<evidence type="ECO:0000256" key="3">
    <source>
        <dbReference type="ARBA" id="ARBA00022691"/>
    </source>
</evidence>
<reference evidence="7" key="2">
    <citation type="submission" date="2025-08" db="UniProtKB">
        <authorList>
            <consortium name="RefSeq"/>
        </authorList>
    </citation>
    <scope>IDENTIFICATION</scope>
    <source>
        <tissue evidence="7">Leaf</tissue>
    </source>
</reference>
<evidence type="ECO:0000259" key="5">
    <source>
        <dbReference type="PROSITE" id="PS50280"/>
    </source>
</evidence>
<reference evidence="6" key="1">
    <citation type="journal article" date="2014" name="Nat. Commun.">
        <title>The emerging biofuel crop Camelina sativa retains a highly undifferentiated hexaploid genome structure.</title>
        <authorList>
            <person name="Kagale S."/>
            <person name="Koh C."/>
            <person name="Nixon J."/>
            <person name="Bollina V."/>
            <person name="Clarke W.E."/>
            <person name="Tuteja R."/>
            <person name="Spillane C."/>
            <person name="Robinson S.J."/>
            <person name="Links M.G."/>
            <person name="Clarke C."/>
            <person name="Higgins E.E."/>
            <person name="Huebert T."/>
            <person name="Sharpe A.G."/>
            <person name="Parkin I.A."/>
        </authorList>
    </citation>
    <scope>NUCLEOTIDE SEQUENCE [LARGE SCALE GENOMIC DNA]</scope>
    <source>
        <strain evidence="6">cv. DH55</strain>
    </source>
</reference>
<dbReference type="Gene3D" id="3.90.1410.10">
    <property type="entry name" value="set domain protein methyltransferase, domain 1"/>
    <property type="match status" value="1"/>
</dbReference>
<keyword evidence="3" id="KW-0949">S-adenosyl-L-methionine</keyword>
<dbReference type="Gene3D" id="3.90.1420.10">
    <property type="entry name" value="Rubisco LSMT, substrate-binding domain"/>
    <property type="match status" value="1"/>
</dbReference>